<dbReference type="PANTHER" id="PTHR43806">
    <property type="entry name" value="PEPTIDASE S8"/>
    <property type="match status" value="1"/>
</dbReference>
<dbReference type="InterPro" id="IPR023827">
    <property type="entry name" value="Peptidase_S8_Asp-AS"/>
</dbReference>
<feature type="active site" description="Charge relay system" evidence="5">
    <location>
        <position position="218"/>
    </location>
</feature>
<evidence type="ECO:0000256" key="1">
    <source>
        <dbReference type="ARBA" id="ARBA00011073"/>
    </source>
</evidence>
<accession>A0A934S3D5</accession>
<comment type="similarity">
    <text evidence="1 5 6">Belongs to the peptidase S8 family.</text>
</comment>
<feature type="region of interest" description="Disordered" evidence="7">
    <location>
        <begin position="38"/>
        <end position="84"/>
    </location>
</feature>
<proteinExistence type="inferred from homology"/>
<evidence type="ECO:0000256" key="8">
    <source>
        <dbReference type="SAM" id="Phobius"/>
    </source>
</evidence>
<evidence type="ECO:0000256" key="7">
    <source>
        <dbReference type="SAM" id="MobiDB-lite"/>
    </source>
</evidence>
<dbReference type="InterPro" id="IPR036852">
    <property type="entry name" value="Peptidase_S8/S53_dom_sf"/>
</dbReference>
<comment type="caution">
    <text evidence="10">The sequence shown here is derived from an EMBL/GenBank/DDBJ whole genome shotgun (WGS) entry which is preliminary data.</text>
</comment>
<dbReference type="InterPro" id="IPR015500">
    <property type="entry name" value="Peptidase_S8_subtilisin-rel"/>
</dbReference>
<evidence type="ECO:0000313" key="11">
    <source>
        <dbReference type="Proteomes" id="UP000617628"/>
    </source>
</evidence>
<dbReference type="GO" id="GO:0006508">
    <property type="term" value="P:proteolysis"/>
    <property type="evidence" value="ECO:0007669"/>
    <property type="project" value="UniProtKB-KW"/>
</dbReference>
<name>A0A934S3D5_9BACT</name>
<dbReference type="GO" id="GO:0004252">
    <property type="term" value="F:serine-type endopeptidase activity"/>
    <property type="evidence" value="ECO:0007669"/>
    <property type="project" value="UniProtKB-UniRule"/>
</dbReference>
<dbReference type="SUPFAM" id="SSF52743">
    <property type="entry name" value="Subtilisin-like"/>
    <property type="match status" value="1"/>
</dbReference>
<evidence type="ECO:0000256" key="3">
    <source>
        <dbReference type="ARBA" id="ARBA00022801"/>
    </source>
</evidence>
<keyword evidence="8" id="KW-0472">Membrane</keyword>
<evidence type="ECO:0000256" key="2">
    <source>
        <dbReference type="ARBA" id="ARBA00022670"/>
    </source>
</evidence>
<dbReference type="InterPro" id="IPR000209">
    <property type="entry name" value="Peptidase_S8/S53_dom"/>
</dbReference>
<feature type="transmembrane region" description="Helical" evidence="8">
    <location>
        <begin position="12"/>
        <end position="32"/>
    </location>
</feature>
<dbReference type="InterPro" id="IPR022398">
    <property type="entry name" value="Peptidase_S8_His-AS"/>
</dbReference>
<keyword evidence="8" id="KW-1133">Transmembrane helix</keyword>
<evidence type="ECO:0000256" key="5">
    <source>
        <dbReference type="PROSITE-ProRule" id="PRU01240"/>
    </source>
</evidence>
<keyword evidence="2 5" id="KW-0645">Protease</keyword>
<feature type="active site" description="Charge relay system" evidence="5">
    <location>
        <position position="187"/>
    </location>
</feature>
<feature type="domain" description="Peptidase S8/S53" evidence="9">
    <location>
        <begin position="178"/>
        <end position="414"/>
    </location>
</feature>
<gene>
    <name evidence="10" type="ORF">JIN87_25920</name>
</gene>
<keyword evidence="4 5" id="KW-0720">Serine protease</keyword>
<keyword evidence="11" id="KW-1185">Reference proteome</keyword>
<evidence type="ECO:0000313" key="10">
    <source>
        <dbReference type="EMBL" id="MBK1880349.1"/>
    </source>
</evidence>
<dbReference type="PROSITE" id="PS00138">
    <property type="entry name" value="SUBTILASE_SER"/>
    <property type="match status" value="1"/>
</dbReference>
<evidence type="ECO:0000256" key="4">
    <source>
        <dbReference type="ARBA" id="ARBA00022825"/>
    </source>
</evidence>
<dbReference type="EMBL" id="JAENIL010000083">
    <property type="protein sequence ID" value="MBK1880349.1"/>
    <property type="molecule type" value="Genomic_DNA"/>
</dbReference>
<feature type="active site" description="Charge relay system" evidence="5">
    <location>
        <position position="367"/>
    </location>
</feature>
<dbReference type="PRINTS" id="PR00723">
    <property type="entry name" value="SUBTILISIN"/>
</dbReference>
<evidence type="ECO:0000259" key="9">
    <source>
        <dbReference type="Pfam" id="PF00082"/>
    </source>
</evidence>
<dbReference type="PROSITE" id="PS00136">
    <property type="entry name" value="SUBTILASE_ASP"/>
    <property type="match status" value="1"/>
</dbReference>
<reference evidence="10" key="1">
    <citation type="submission" date="2021-01" db="EMBL/GenBank/DDBJ databases">
        <title>Modified the classification status of verrucomicrobia.</title>
        <authorList>
            <person name="Feng X."/>
        </authorList>
    </citation>
    <scope>NUCLEOTIDE SEQUENCE</scope>
    <source>
        <strain evidence="10">KCTC 13126</strain>
    </source>
</reference>
<dbReference type="PROSITE" id="PS51892">
    <property type="entry name" value="SUBTILASE"/>
    <property type="match status" value="1"/>
</dbReference>
<keyword evidence="8" id="KW-0812">Transmembrane</keyword>
<dbReference type="InterPro" id="IPR013783">
    <property type="entry name" value="Ig-like_fold"/>
</dbReference>
<organism evidence="10 11">
    <name type="scientific">Pelagicoccus mobilis</name>
    <dbReference type="NCBI Taxonomy" id="415221"/>
    <lineage>
        <taxon>Bacteria</taxon>
        <taxon>Pseudomonadati</taxon>
        <taxon>Verrucomicrobiota</taxon>
        <taxon>Opitutia</taxon>
        <taxon>Puniceicoccales</taxon>
        <taxon>Pelagicoccaceae</taxon>
        <taxon>Pelagicoccus</taxon>
    </lineage>
</organism>
<keyword evidence="3 5" id="KW-0378">Hydrolase</keyword>
<dbReference type="AlphaFoldDB" id="A0A934S3D5"/>
<dbReference type="PANTHER" id="PTHR43806:SF11">
    <property type="entry name" value="CEREVISIN-RELATED"/>
    <property type="match status" value="1"/>
</dbReference>
<feature type="compositionally biased region" description="Polar residues" evidence="7">
    <location>
        <begin position="511"/>
        <end position="525"/>
    </location>
</feature>
<dbReference type="Pfam" id="PF00082">
    <property type="entry name" value="Peptidase_S8"/>
    <property type="match status" value="1"/>
</dbReference>
<dbReference type="Gene3D" id="3.40.50.200">
    <property type="entry name" value="Peptidase S8/S53 domain"/>
    <property type="match status" value="1"/>
</dbReference>
<protein>
    <submittedName>
        <fullName evidence="10">S8 family serine peptidase</fullName>
    </submittedName>
</protein>
<evidence type="ECO:0000256" key="6">
    <source>
        <dbReference type="RuleBase" id="RU003355"/>
    </source>
</evidence>
<dbReference type="Gene3D" id="2.60.40.10">
    <property type="entry name" value="Immunoglobulins"/>
    <property type="match status" value="1"/>
</dbReference>
<dbReference type="RefSeq" id="WP_200359223.1">
    <property type="nucleotide sequence ID" value="NZ_JAENIL010000083.1"/>
</dbReference>
<feature type="region of interest" description="Disordered" evidence="7">
    <location>
        <begin position="511"/>
        <end position="540"/>
    </location>
</feature>
<dbReference type="InterPro" id="IPR050131">
    <property type="entry name" value="Peptidase_S8_subtilisin-like"/>
</dbReference>
<sequence>MKTGNTQPSKKSRLRTILLGAATLFAGGLLYFKLGVEPQTGANKSGDPTTEKPQAEKAQQTDRLPTLEPNSEERNSRPPEAAIPNEAILVFDSEEAFDRFLDSRQSDFEILAANATLRSIRIRTSNPEDLRGAGANIDFNYTLLTPLPVLAPDGENGPAFENTALDFMRVPIENEDAGQGVTIAILDTGIRPHTSLEASTIESYDIGENASPSAYASHGTAVASLIAGHNGVGIAPAADLIGIRVLDTEGIGDTFSLAEGIVQAVDAGADILNMSLGSFGTNQALSNAIDYAAENGVVLVASAGNESVNALPYPAAYDSVIAVGSIDANGHPSYFSNQSNSVDVAAPGVGVYAAWNDEDWISFTGTSASAPYVSGAIAALSSELDIPASEASALLLANANDSGLPGADPQTGLGYIDLQRSLDSHTNYTDLALADIYLDPTPTQHGQYTVHITAQNRGTESIPTASVEFVLPNGVPQSIYLGQLDPGQSASHAINLTELELTSEVGYSIEANTSTGPQTSDTVSENDQKRIQLRLDTPTP</sequence>
<dbReference type="InterPro" id="IPR023828">
    <property type="entry name" value="Peptidase_S8_Ser-AS"/>
</dbReference>
<dbReference type="Proteomes" id="UP000617628">
    <property type="component" value="Unassembled WGS sequence"/>
</dbReference>
<dbReference type="PROSITE" id="PS00137">
    <property type="entry name" value="SUBTILASE_HIS"/>
    <property type="match status" value="1"/>
</dbReference>